<protein>
    <submittedName>
        <fullName evidence="2">Pyridine nucleotide-disulfide oxidoreductase, dimerization domain protein</fullName>
        <ecNumber evidence="2">1.-.-.-</ecNumber>
    </submittedName>
</protein>
<dbReference type="EMBL" id="AUZZ01005762">
    <property type="protein sequence ID" value="EQD48336.1"/>
    <property type="molecule type" value="Genomic_DNA"/>
</dbReference>
<dbReference type="PRINTS" id="PR00411">
    <property type="entry name" value="PNDRDTASEI"/>
</dbReference>
<dbReference type="PANTHER" id="PTHR43014">
    <property type="entry name" value="MERCURIC REDUCTASE"/>
    <property type="match status" value="1"/>
</dbReference>
<accession>T0ZJ23</accession>
<dbReference type="GO" id="GO:0003955">
    <property type="term" value="F:NAD(P)H dehydrogenase (quinone) activity"/>
    <property type="evidence" value="ECO:0007669"/>
    <property type="project" value="TreeGrafter"/>
</dbReference>
<dbReference type="PANTHER" id="PTHR43014:SF2">
    <property type="entry name" value="MERCURIC REDUCTASE"/>
    <property type="match status" value="1"/>
</dbReference>
<dbReference type="Gene3D" id="3.30.390.30">
    <property type="match status" value="1"/>
</dbReference>
<dbReference type="GO" id="GO:0050660">
    <property type="term" value="F:flavin adenine dinucleotide binding"/>
    <property type="evidence" value="ECO:0007669"/>
    <property type="project" value="TreeGrafter"/>
</dbReference>
<dbReference type="InterPro" id="IPR016156">
    <property type="entry name" value="FAD/NAD-linked_Rdtase_dimer_sf"/>
</dbReference>
<evidence type="ECO:0000313" key="2">
    <source>
        <dbReference type="EMBL" id="EQD48336.1"/>
    </source>
</evidence>
<evidence type="ECO:0000259" key="1">
    <source>
        <dbReference type="Pfam" id="PF02852"/>
    </source>
</evidence>
<sequence>GRKKASSLIIPWCTYTDPEIAHVGLYPAEVEARGIAMETIMVRLDDVDRAVLESQSDGFLKVHVRKKSGRILGATLVASHAGEIISELRRR</sequence>
<proteinExistence type="predicted"/>
<dbReference type="InterPro" id="IPR004099">
    <property type="entry name" value="Pyr_nucl-diS_OxRdtase_dimer"/>
</dbReference>
<organism evidence="2">
    <name type="scientific">mine drainage metagenome</name>
    <dbReference type="NCBI Taxonomy" id="410659"/>
    <lineage>
        <taxon>unclassified sequences</taxon>
        <taxon>metagenomes</taxon>
        <taxon>ecological metagenomes</taxon>
    </lineage>
</organism>
<reference evidence="2" key="2">
    <citation type="journal article" date="2014" name="ISME J.">
        <title>Microbial stratification in low pH oxic and suboxic macroscopic growths along an acid mine drainage.</title>
        <authorList>
            <person name="Mendez-Garcia C."/>
            <person name="Mesa V."/>
            <person name="Sprenger R.R."/>
            <person name="Richter M."/>
            <person name="Diez M.S."/>
            <person name="Solano J."/>
            <person name="Bargiela R."/>
            <person name="Golyshina O.V."/>
            <person name="Manteca A."/>
            <person name="Ramos J.L."/>
            <person name="Gallego J.R."/>
            <person name="Llorente I."/>
            <person name="Martins Dos Santos V.A."/>
            <person name="Jensen O.N."/>
            <person name="Pelaez A.I."/>
            <person name="Sanchez J."/>
            <person name="Ferrer M."/>
        </authorList>
    </citation>
    <scope>NUCLEOTIDE SEQUENCE</scope>
</reference>
<dbReference type="Pfam" id="PF02852">
    <property type="entry name" value="Pyr_redox_dim"/>
    <property type="match status" value="1"/>
</dbReference>
<dbReference type="EC" id="1.-.-.-" evidence="2"/>
<dbReference type="AlphaFoldDB" id="T0ZJ23"/>
<feature type="domain" description="Pyridine nucleotide-disulphide oxidoreductase dimerisation" evidence="1">
    <location>
        <begin position="10"/>
        <end position="88"/>
    </location>
</feature>
<gene>
    <name evidence="2" type="ORF">B2A_08011</name>
</gene>
<name>T0ZJ23_9ZZZZ</name>
<comment type="caution">
    <text evidence="2">The sequence shown here is derived from an EMBL/GenBank/DDBJ whole genome shotgun (WGS) entry which is preliminary data.</text>
</comment>
<dbReference type="SUPFAM" id="SSF55424">
    <property type="entry name" value="FAD/NAD-linked reductases, dimerisation (C-terminal) domain"/>
    <property type="match status" value="1"/>
</dbReference>
<reference evidence="2" key="1">
    <citation type="submission" date="2013-08" db="EMBL/GenBank/DDBJ databases">
        <authorList>
            <person name="Mendez C."/>
            <person name="Richter M."/>
            <person name="Ferrer M."/>
            <person name="Sanchez J."/>
        </authorList>
    </citation>
    <scope>NUCLEOTIDE SEQUENCE</scope>
</reference>
<feature type="non-terminal residue" evidence="2">
    <location>
        <position position="1"/>
    </location>
</feature>
<keyword evidence="2" id="KW-0560">Oxidoreductase</keyword>